<evidence type="ECO:0000256" key="4">
    <source>
        <dbReference type="ARBA" id="ARBA00022679"/>
    </source>
</evidence>
<dbReference type="SMART" id="SM00342">
    <property type="entry name" value="HTH_ARAC"/>
    <property type="match status" value="1"/>
</dbReference>
<dbReference type="SUPFAM" id="SSF57884">
    <property type="entry name" value="Ada DNA repair protein, N-terminal domain (N-Ada 10)"/>
    <property type="match status" value="1"/>
</dbReference>
<keyword evidence="3 12" id="KW-0489">Methyltransferase</keyword>
<dbReference type="GO" id="GO:0008168">
    <property type="term" value="F:methyltransferase activity"/>
    <property type="evidence" value="ECO:0007669"/>
    <property type="project" value="UniProtKB-KW"/>
</dbReference>
<keyword evidence="13" id="KW-1185">Reference proteome</keyword>
<evidence type="ECO:0000256" key="10">
    <source>
        <dbReference type="ARBA" id="ARBA00049348"/>
    </source>
</evidence>
<keyword evidence="12" id="KW-0238">DNA-binding</keyword>
<dbReference type="Pfam" id="PF02805">
    <property type="entry name" value="Ada_Zn_binding"/>
    <property type="match status" value="1"/>
</dbReference>
<gene>
    <name evidence="12" type="primary">ada</name>
    <name evidence="12" type="ORF">PQU94_04110</name>
</gene>
<comment type="caution">
    <text evidence="12">The sequence shown here is derived from an EMBL/GenBank/DDBJ whole genome shotgun (WGS) entry which is preliminary data.</text>
</comment>
<evidence type="ECO:0000256" key="3">
    <source>
        <dbReference type="ARBA" id="ARBA00022603"/>
    </source>
</evidence>
<dbReference type="CDD" id="cd06445">
    <property type="entry name" value="ATase"/>
    <property type="match status" value="1"/>
</dbReference>
<comment type="cofactor">
    <cofactor evidence="2">
        <name>Zn(2+)</name>
        <dbReference type="ChEBI" id="CHEBI:29105"/>
    </cofactor>
</comment>
<dbReference type="InterPro" id="IPR036217">
    <property type="entry name" value="MethylDNA_cys_MeTrfase_DNAb"/>
</dbReference>
<evidence type="ECO:0000256" key="6">
    <source>
        <dbReference type="ARBA" id="ARBA00023015"/>
    </source>
</evidence>
<dbReference type="PROSITE" id="PS00374">
    <property type="entry name" value="MGMT"/>
    <property type="match status" value="1"/>
</dbReference>
<dbReference type="InterPro" id="IPR036631">
    <property type="entry name" value="MGMT_N_sf"/>
</dbReference>
<dbReference type="Proteomes" id="UP001216595">
    <property type="component" value="Unassembled WGS sequence"/>
</dbReference>
<dbReference type="NCBIfam" id="NF011964">
    <property type="entry name" value="PRK15435.1"/>
    <property type="match status" value="1"/>
</dbReference>
<dbReference type="EC" id="2.1.1.-" evidence="12"/>
<evidence type="ECO:0000313" key="12">
    <source>
        <dbReference type="EMBL" id="MDC7693464.1"/>
    </source>
</evidence>
<evidence type="ECO:0000259" key="11">
    <source>
        <dbReference type="PROSITE" id="PS01124"/>
    </source>
</evidence>
<keyword evidence="4 12" id="KW-0808">Transferase</keyword>
<evidence type="ECO:0000256" key="2">
    <source>
        <dbReference type="ARBA" id="ARBA00001947"/>
    </source>
</evidence>
<accession>A0ABT5IBD0</accession>
<dbReference type="InterPro" id="IPR016221">
    <property type="entry name" value="Bifunct_regulatory_prot_Ada"/>
</dbReference>
<organism evidence="12 13">
    <name type="scientific">Asticcacaulis currens</name>
    <dbReference type="NCBI Taxonomy" id="2984210"/>
    <lineage>
        <taxon>Bacteria</taxon>
        <taxon>Pseudomonadati</taxon>
        <taxon>Pseudomonadota</taxon>
        <taxon>Alphaproteobacteria</taxon>
        <taxon>Caulobacterales</taxon>
        <taxon>Caulobacteraceae</taxon>
        <taxon>Asticcacaulis</taxon>
    </lineage>
</organism>
<dbReference type="InterPro" id="IPR001497">
    <property type="entry name" value="MethylDNA_cys_MeTrfase_AS"/>
</dbReference>
<dbReference type="Pfam" id="PF12833">
    <property type="entry name" value="HTH_18"/>
    <property type="match status" value="1"/>
</dbReference>
<keyword evidence="6" id="KW-0805">Transcription regulation</keyword>
<proteinExistence type="predicted"/>
<dbReference type="InterPro" id="IPR036388">
    <property type="entry name" value="WH-like_DNA-bd_sf"/>
</dbReference>
<dbReference type="InterPro" id="IPR004026">
    <property type="entry name" value="Ada_DNA_repair_Zn-bd"/>
</dbReference>
<dbReference type="Gene3D" id="1.10.10.10">
    <property type="entry name" value="Winged helix-like DNA-binding domain superfamily/Winged helix DNA-binding domain"/>
    <property type="match status" value="1"/>
</dbReference>
<dbReference type="InterPro" id="IPR014048">
    <property type="entry name" value="MethylDNA_cys_MeTrfase_DNA-bd"/>
</dbReference>
<feature type="domain" description="HTH araC/xylS-type" evidence="11">
    <location>
        <begin position="88"/>
        <end position="188"/>
    </location>
</feature>
<evidence type="ECO:0000256" key="7">
    <source>
        <dbReference type="ARBA" id="ARBA00023159"/>
    </source>
</evidence>
<dbReference type="InterPro" id="IPR035451">
    <property type="entry name" value="Ada-like_dom_sf"/>
</dbReference>
<sequence>MPDDHSSFSKALFEQRWCQTCSRDRKADGVFVRAVTTTGVYCRPSCGARLPNRSNVRFYDTPAMAEAAGYRTCRRCSAEGETLETEHLRLVARACRLMDRSEQILTAGQLAQALGISPSHFHRLFKAATGLTPRAYSQEQRGARVRRNLSREQTVTATLYDAGFGSSGRFYEASLKILGMKPDRYRKGGIGEVLRFAIGLSSLGHILVASSDKGVVAILLGDDPETLLGNLQDRFPFADLIGADPHYDAMVATVVGMVENPRQGAELPLDLRGSAFQKRVWRALREIAVGETISYSELAQRVGGRKSVLAVAAACASNPMAVAIPCHRVVRRSGQAWGYAWGLERKFRLLELEG</sequence>
<keyword evidence="8" id="KW-0804">Transcription</keyword>
<dbReference type="SUPFAM" id="SSF46689">
    <property type="entry name" value="Homeodomain-like"/>
    <property type="match status" value="1"/>
</dbReference>
<dbReference type="PANTHER" id="PTHR10815">
    <property type="entry name" value="METHYLATED-DNA--PROTEIN-CYSTEINE METHYLTRANSFERASE"/>
    <property type="match status" value="1"/>
</dbReference>
<reference evidence="12 13" key="1">
    <citation type="submission" date="2023-01" db="EMBL/GenBank/DDBJ databases">
        <title>Novel species of the genus Asticcacaulis isolated from rivers.</title>
        <authorList>
            <person name="Lu H."/>
        </authorList>
    </citation>
    <scope>NUCLEOTIDE SEQUENCE [LARGE SCALE GENOMIC DNA]</scope>
    <source>
        <strain evidence="12 13">DXS10W</strain>
    </source>
</reference>
<dbReference type="GO" id="GO:0032259">
    <property type="term" value="P:methylation"/>
    <property type="evidence" value="ECO:0007669"/>
    <property type="project" value="UniProtKB-KW"/>
</dbReference>
<dbReference type="EMBL" id="JAQQKW010000002">
    <property type="protein sequence ID" value="MDC7693464.1"/>
    <property type="molecule type" value="Genomic_DNA"/>
</dbReference>
<evidence type="ECO:0000256" key="1">
    <source>
        <dbReference type="ARBA" id="ARBA00001286"/>
    </source>
</evidence>
<keyword evidence="5" id="KW-0227">DNA damage</keyword>
<dbReference type="InterPro" id="IPR009057">
    <property type="entry name" value="Homeodomain-like_sf"/>
</dbReference>
<keyword evidence="7" id="KW-0010">Activator</keyword>
<evidence type="ECO:0000256" key="5">
    <source>
        <dbReference type="ARBA" id="ARBA00022763"/>
    </source>
</evidence>
<dbReference type="Gene3D" id="3.30.160.70">
    <property type="entry name" value="Methylated DNA-protein cysteine methyltransferase domain"/>
    <property type="match status" value="1"/>
</dbReference>
<comment type="catalytic activity">
    <reaction evidence="10">
        <text>a 6-O-methyl-2'-deoxyguanosine in DNA + L-cysteinyl-[protein] = S-methyl-L-cysteinyl-[protein] + a 2'-deoxyguanosine in DNA</text>
        <dbReference type="Rhea" id="RHEA:24000"/>
        <dbReference type="Rhea" id="RHEA-COMP:10131"/>
        <dbReference type="Rhea" id="RHEA-COMP:10132"/>
        <dbReference type="Rhea" id="RHEA-COMP:11367"/>
        <dbReference type="Rhea" id="RHEA-COMP:11368"/>
        <dbReference type="ChEBI" id="CHEBI:29950"/>
        <dbReference type="ChEBI" id="CHEBI:82612"/>
        <dbReference type="ChEBI" id="CHEBI:85445"/>
        <dbReference type="ChEBI" id="CHEBI:85448"/>
        <dbReference type="EC" id="2.1.1.63"/>
    </reaction>
</comment>
<dbReference type="GO" id="GO:0003677">
    <property type="term" value="F:DNA binding"/>
    <property type="evidence" value="ECO:0007669"/>
    <property type="project" value="UniProtKB-KW"/>
</dbReference>
<dbReference type="SUPFAM" id="SSF53155">
    <property type="entry name" value="Methylated DNA-protein cysteine methyltransferase domain"/>
    <property type="match status" value="1"/>
</dbReference>
<dbReference type="Pfam" id="PF01035">
    <property type="entry name" value="DNA_binding_1"/>
    <property type="match status" value="1"/>
</dbReference>
<dbReference type="PANTHER" id="PTHR10815:SF14">
    <property type="entry name" value="BIFUNCTIONAL TRANSCRIPTIONAL ACTIVATOR_DNA REPAIR ENZYME ADA"/>
    <property type="match status" value="1"/>
</dbReference>
<dbReference type="Gene3D" id="1.10.10.60">
    <property type="entry name" value="Homeodomain-like"/>
    <property type="match status" value="1"/>
</dbReference>
<dbReference type="InterPro" id="IPR018060">
    <property type="entry name" value="HTH_AraC"/>
</dbReference>
<dbReference type="Gene3D" id="3.40.10.10">
    <property type="entry name" value="DNA Methylphosphotriester Repair Domain"/>
    <property type="match status" value="1"/>
</dbReference>
<evidence type="ECO:0000313" key="13">
    <source>
        <dbReference type="Proteomes" id="UP001216595"/>
    </source>
</evidence>
<dbReference type="PROSITE" id="PS01124">
    <property type="entry name" value="HTH_ARAC_FAMILY_2"/>
    <property type="match status" value="1"/>
</dbReference>
<protein>
    <submittedName>
        <fullName evidence="12">Bifunctional DNA-binding transcriptional regulator/O6-methylguanine-DNA methyltransferase Ada</fullName>
        <ecNumber evidence="12">2.1.1.-</ecNumber>
    </submittedName>
</protein>
<dbReference type="NCBIfam" id="TIGR00589">
    <property type="entry name" value="ogt"/>
    <property type="match status" value="1"/>
</dbReference>
<keyword evidence="9" id="KW-0234">DNA repair</keyword>
<evidence type="ECO:0000256" key="9">
    <source>
        <dbReference type="ARBA" id="ARBA00023204"/>
    </source>
</evidence>
<comment type="catalytic activity">
    <reaction evidence="1">
        <text>a 4-O-methyl-thymidine in DNA + L-cysteinyl-[protein] = a thymidine in DNA + S-methyl-L-cysteinyl-[protein]</text>
        <dbReference type="Rhea" id="RHEA:53428"/>
        <dbReference type="Rhea" id="RHEA-COMP:10131"/>
        <dbReference type="Rhea" id="RHEA-COMP:10132"/>
        <dbReference type="Rhea" id="RHEA-COMP:13555"/>
        <dbReference type="Rhea" id="RHEA-COMP:13556"/>
        <dbReference type="ChEBI" id="CHEBI:29950"/>
        <dbReference type="ChEBI" id="CHEBI:82612"/>
        <dbReference type="ChEBI" id="CHEBI:137386"/>
        <dbReference type="ChEBI" id="CHEBI:137387"/>
        <dbReference type="EC" id="2.1.1.63"/>
    </reaction>
</comment>
<evidence type="ECO:0000256" key="8">
    <source>
        <dbReference type="ARBA" id="ARBA00023163"/>
    </source>
</evidence>
<dbReference type="PIRSF" id="PIRSF000409">
    <property type="entry name" value="Ada"/>
    <property type="match status" value="1"/>
</dbReference>
<name>A0ABT5IBD0_9CAUL</name>
<dbReference type="RefSeq" id="WP_272740228.1">
    <property type="nucleotide sequence ID" value="NZ_JAQQKW010000002.1"/>
</dbReference>
<dbReference type="SUPFAM" id="SSF46767">
    <property type="entry name" value="Methylated DNA-protein cysteine methyltransferase, C-terminal domain"/>
    <property type="match status" value="1"/>
</dbReference>